<evidence type="ECO:0000313" key="1">
    <source>
        <dbReference type="EMBL" id="MEU1953297.1"/>
    </source>
</evidence>
<dbReference type="Proteomes" id="UP001550628">
    <property type="component" value="Unassembled WGS sequence"/>
</dbReference>
<dbReference type="InterPro" id="IPR014347">
    <property type="entry name" value="Tautomerase/MIF_sf"/>
</dbReference>
<evidence type="ECO:0000313" key="2">
    <source>
        <dbReference type="Proteomes" id="UP001550628"/>
    </source>
</evidence>
<comment type="caution">
    <text evidence="1">The sequence shown here is derived from an EMBL/GenBank/DDBJ whole genome shotgun (WGS) entry which is preliminary data.</text>
</comment>
<accession>A0ABV2WQZ2</accession>
<dbReference type="RefSeq" id="WP_356956509.1">
    <property type="nucleotide sequence ID" value="NZ_JBEYBD010000006.1"/>
</dbReference>
<sequence length="128" mass="13314">MPHLTVHVLERDLAGREAGLIDGLTDAVVEVYGDWARDIVDIRLIGLPDGRWAIGGVPVTKSAPSVTFGIKEAAFERADGPEIVSRLISGVTDAIVSVFGEEVRSGVAVEFVGTPAGRTGIGGVLAAH</sequence>
<name>A0ABV2WQZ2_9NOCA</name>
<gene>
    <name evidence="1" type="ORF">ABZ510_15650</name>
</gene>
<dbReference type="Gene3D" id="3.30.429.10">
    <property type="entry name" value="Macrophage Migration Inhibitory Factor"/>
    <property type="match status" value="2"/>
</dbReference>
<proteinExistence type="predicted"/>
<dbReference type="EMBL" id="JBEYBF010000009">
    <property type="protein sequence ID" value="MEU1953297.1"/>
    <property type="molecule type" value="Genomic_DNA"/>
</dbReference>
<organism evidence="1 2">
    <name type="scientific">Nocardia rhamnosiphila</name>
    <dbReference type="NCBI Taxonomy" id="426716"/>
    <lineage>
        <taxon>Bacteria</taxon>
        <taxon>Bacillati</taxon>
        <taxon>Actinomycetota</taxon>
        <taxon>Actinomycetes</taxon>
        <taxon>Mycobacteriales</taxon>
        <taxon>Nocardiaceae</taxon>
        <taxon>Nocardia</taxon>
    </lineage>
</organism>
<keyword evidence="2" id="KW-1185">Reference proteome</keyword>
<protein>
    <recommendedName>
        <fullName evidence="3">4-oxalocrotonate tautomerase domain-containing protein</fullName>
    </recommendedName>
</protein>
<evidence type="ECO:0008006" key="3">
    <source>
        <dbReference type="Google" id="ProtNLM"/>
    </source>
</evidence>
<reference evidence="1 2" key="1">
    <citation type="submission" date="2024-06" db="EMBL/GenBank/DDBJ databases">
        <title>The Natural Products Discovery Center: Release of the First 8490 Sequenced Strains for Exploring Actinobacteria Biosynthetic Diversity.</title>
        <authorList>
            <person name="Kalkreuter E."/>
            <person name="Kautsar S.A."/>
            <person name="Yang D."/>
            <person name="Bader C.D."/>
            <person name="Teijaro C.N."/>
            <person name="Fluegel L."/>
            <person name="Davis C.M."/>
            <person name="Simpson J.R."/>
            <person name="Lauterbach L."/>
            <person name="Steele A.D."/>
            <person name="Gui C."/>
            <person name="Meng S."/>
            <person name="Li G."/>
            <person name="Viehrig K."/>
            <person name="Ye F."/>
            <person name="Su P."/>
            <person name="Kiefer A.F."/>
            <person name="Nichols A."/>
            <person name="Cepeda A.J."/>
            <person name="Yan W."/>
            <person name="Fan B."/>
            <person name="Jiang Y."/>
            <person name="Adhikari A."/>
            <person name="Zheng C.-J."/>
            <person name="Schuster L."/>
            <person name="Cowan T.M."/>
            <person name="Smanski M.J."/>
            <person name="Chevrette M.G."/>
            <person name="De Carvalho L.P.S."/>
            <person name="Shen B."/>
        </authorList>
    </citation>
    <scope>NUCLEOTIDE SEQUENCE [LARGE SCALE GENOMIC DNA]</scope>
    <source>
        <strain evidence="1 2">NPDC019708</strain>
    </source>
</reference>